<evidence type="ECO:0000256" key="2">
    <source>
        <dbReference type="ARBA" id="ARBA00022737"/>
    </source>
</evidence>
<keyword evidence="9" id="KW-1185">Reference proteome</keyword>
<feature type="region of interest" description="Disordered" evidence="6">
    <location>
        <begin position="82"/>
        <end position="103"/>
    </location>
</feature>
<evidence type="ECO:0000256" key="1">
    <source>
        <dbReference type="ARBA" id="ARBA00022723"/>
    </source>
</evidence>
<sequence length="168" mass="19479">MPSEITYKDIVLYKTEHCRNWDEKGFCRYGKRCRYAHGTEELRPILRSNQYKTKICRAYHENGTCSYGIRCTFIHQVDENKSQSSNDDTSIASQQQPTEQSSIHYSDYNTTSRRKQTHDTTQDSVLCGGDKVAACSYISSNVWDSMMGLSSYDPSEQQIYHTNKRPLF</sequence>
<gene>
    <name evidence="8" type="ORF">CU098_006006</name>
</gene>
<reference evidence="8 9" key="1">
    <citation type="journal article" date="2018" name="G3 (Bethesda)">
        <title>Phylogenetic and Phylogenomic Definition of Rhizopus Species.</title>
        <authorList>
            <person name="Gryganskyi A.P."/>
            <person name="Golan J."/>
            <person name="Dolatabadi S."/>
            <person name="Mondo S."/>
            <person name="Robb S."/>
            <person name="Idnurm A."/>
            <person name="Muszewska A."/>
            <person name="Steczkiewicz K."/>
            <person name="Masonjones S."/>
            <person name="Liao H.L."/>
            <person name="Gajdeczka M.T."/>
            <person name="Anike F."/>
            <person name="Vuek A."/>
            <person name="Anishchenko I.M."/>
            <person name="Voigt K."/>
            <person name="de Hoog G.S."/>
            <person name="Smith M.E."/>
            <person name="Heitman J."/>
            <person name="Vilgalys R."/>
            <person name="Stajich J.E."/>
        </authorList>
    </citation>
    <scope>NUCLEOTIDE SEQUENCE [LARGE SCALE GENOMIC DNA]</scope>
    <source>
        <strain evidence="8 9">LSU 92-RS-03</strain>
    </source>
</reference>
<dbReference type="Pfam" id="PF00642">
    <property type="entry name" value="zf-CCCH"/>
    <property type="match status" value="2"/>
</dbReference>
<dbReference type="InterPro" id="IPR036855">
    <property type="entry name" value="Znf_CCCH_sf"/>
</dbReference>
<name>A0A367JJB8_RHIST</name>
<dbReference type="Proteomes" id="UP000253551">
    <property type="component" value="Unassembled WGS sequence"/>
</dbReference>
<dbReference type="PANTHER" id="PTHR12547">
    <property type="entry name" value="CCCH ZINC FINGER/TIS11-RELATED"/>
    <property type="match status" value="1"/>
</dbReference>
<comment type="caution">
    <text evidence="8">The sequence shown here is derived from an EMBL/GenBank/DDBJ whole genome shotgun (WGS) entry which is preliminary data.</text>
</comment>
<evidence type="ECO:0000256" key="5">
    <source>
        <dbReference type="PROSITE-ProRule" id="PRU00723"/>
    </source>
</evidence>
<evidence type="ECO:0000256" key="3">
    <source>
        <dbReference type="ARBA" id="ARBA00022771"/>
    </source>
</evidence>
<dbReference type="FunFam" id="4.10.1000.10:FF:000001">
    <property type="entry name" value="zinc finger CCCH domain-containing protein 15-like"/>
    <property type="match status" value="1"/>
</dbReference>
<dbReference type="SUPFAM" id="SSF90229">
    <property type="entry name" value="CCCH zinc finger"/>
    <property type="match status" value="2"/>
</dbReference>
<keyword evidence="1 5" id="KW-0479">Metal-binding</keyword>
<accession>A0A367JJB8</accession>
<evidence type="ECO:0000313" key="9">
    <source>
        <dbReference type="Proteomes" id="UP000253551"/>
    </source>
</evidence>
<keyword evidence="2" id="KW-0677">Repeat</keyword>
<evidence type="ECO:0000256" key="4">
    <source>
        <dbReference type="ARBA" id="ARBA00022833"/>
    </source>
</evidence>
<keyword evidence="4 5" id="KW-0862">Zinc</keyword>
<dbReference type="PANTHER" id="PTHR12547:SF18">
    <property type="entry name" value="PROTEIN TIS11"/>
    <property type="match status" value="1"/>
</dbReference>
<feature type="zinc finger region" description="C3H1-type" evidence="5">
    <location>
        <begin position="12"/>
        <end position="40"/>
    </location>
</feature>
<protein>
    <recommendedName>
        <fullName evidence="7">C3H1-type domain-containing protein</fullName>
    </recommendedName>
</protein>
<dbReference type="PROSITE" id="PS50103">
    <property type="entry name" value="ZF_C3H1"/>
    <property type="match status" value="2"/>
</dbReference>
<feature type="domain" description="C3H1-type" evidence="7">
    <location>
        <begin position="50"/>
        <end position="78"/>
    </location>
</feature>
<dbReference type="EMBL" id="PJQM01003234">
    <property type="protein sequence ID" value="RCH89996.1"/>
    <property type="molecule type" value="Genomic_DNA"/>
</dbReference>
<dbReference type="OrthoDB" id="410307at2759"/>
<feature type="zinc finger region" description="C3H1-type" evidence="5">
    <location>
        <begin position="50"/>
        <end position="78"/>
    </location>
</feature>
<dbReference type="SMART" id="SM00356">
    <property type="entry name" value="ZnF_C3H1"/>
    <property type="match status" value="2"/>
</dbReference>
<proteinExistence type="predicted"/>
<dbReference type="GO" id="GO:0008270">
    <property type="term" value="F:zinc ion binding"/>
    <property type="evidence" value="ECO:0007669"/>
    <property type="project" value="UniProtKB-KW"/>
</dbReference>
<keyword evidence="3 5" id="KW-0863">Zinc-finger</keyword>
<evidence type="ECO:0000259" key="7">
    <source>
        <dbReference type="PROSITE" id="PS50103"/>
    </source>
</evidence>
<feature type="domain" description="C3H1-type" evidence="7">
    <location>
        <begin position="12"/>
        <end position="40"/>
    </location>
</feature>
<evidence type="ECO:0000313" key="8">
    <source>
        <dbReference type="EMBL" id="RCH89996.1"/>
    </source>
</evidence>
<dbReference type="GO" id="GO:0003729">
    <property type="term" value="F:mRNA binding"/>
    <property type="evidence" value="ECO:0007669"/>
    <property type="project" value="InterPro"/>
</dbReference>
<organism evidence="8 9">
    <name type="scientific">Rhizopus stolonifer</name>
    <name type="common">Rhizopus nigricans</name>
    <dbReference type="NCBI Taxonomy" id="4846"/>
    <lineage>
        <taxon>Eukaryota</taxon>
        <taxon>Fungi</taxon>
        <taxon>Fungi incertae sedis</taxon>
        <taxon>Mucoromycota</taxon>
        <taxon>Mucoromycotina</taxon>
        <taxon>Mucoromycetes</taxon>
        <taxon>Mucorales</taxon>
        <taxon>Mucorineae</taxon>
        <taxon>Rhizopodaceae</taxon>
        <taxon>Rhizopus</taxon>
    </lineage>
</organism>
<dbReference type="InterPro" id="IPR045877">
    <property type="entry name" value="ZFP36-like"/>
</dbReference>
<dbReference type="AlphaFoldDB" id="A0A367JJB8"/>
<dbReference type="STRING" id="4846.A0A367JJB8"/>
<dbReference type="InterPro" id="IPR000571">
    <property type="entry name" value="Znf_CCCH"/>
</dbReference>
<dbReference type="Gene3D" id="4.10.1000.10">
    <property type="entry name" value="Zinc finger, CCCH-type"/>
    <property type="match status" value="2"/>
</dbReference>
<evidence type="ECO:0000256" key="6">
    <source>
        <dbReference type="SAM" id="MobiDB-lite"/>
    </source>
</evidence>